<evidence type="ECO:0000256" key="1">
    <source>
        <dbReference type="SAM" id="SignalP"/>
    </source>
</evidence>
<proteinExistence type="predicted"/>
<keyword evidence="1" id="KW-0732">Signal</keyword>
<dbReference type="Proteomes" id="UP000030151">
    <property type="component" value="Unassembled WGS sequence"/>
</dbReference>
<dbReference type="AlphaFoldDB" id="A0A0A1URV7"/>
<name>A0A0A1URV7_9HYPO</name>
<dbReference type="EMBL" id="JELW01000022">
    <property type="protein sequence ID" value="EXU98956.1"/>
    <property type="molecule type" value="Genomic_DNA"/>
</dbReference>
<gene>
    <name evidence="2" type="ORF">X797_007954</name>
</gene>
<dbReference type="HOGENOM" id="CLU_1982104_0_0_1"/>
<protein>
    <submittedName>
        <fullName evidence="2">Uncharacterized protein</fullName>
    </submittedName>
</protein>
<evidence type="ECO:0000313" key="2">
    <source>
        <dbReference type="EMBL" id="EXU98956.1"/>
    </source>
</evidence>
<accession>A0A0A1URV7</accession>
<feature type="signal peptide" evidence="1">
    <location>
        <begin position="1"/>
        <end position="19"/>
    </location>
</feature>
<comment type="caution">
    <text evidence="2">The sequence shown here is derived from an EMBL/GenBank/DDBJ whole genome shotgun (WGS) entry which is preliminary data.</text>
</comment>
<organism evidence="2 3">
    <name type="scientific">Metarhizium robertsii</name>
    <dbReference type="NCBI Taxonomy" id="568076"/>
    <lineage>
        <taxon>Eukaryota</taxon>
        <taxon>Fungi</taxon>
        <taxon>Dikarya</taxon>
        <taxon>Ascomycota</taxon>
        <taxon>Pezizomycotina</taxon>
        <taxon>Sordariomycetes</taxon>
        <taxon>Hypocreomycetidae</taxon>
        <taxon>Hypocreales</taxon>
        <taxon>Clavicipitaceae</taxon>
        <taxon>Metarhizium</taxon>
    </lineage>
</organism>
<evidence type="ECO:0000313" key="3">
    <source>
        <dbReference type="Proteomes" id="UP000030151"/>
    </source>
</evidence>
<sequence length="126" mass="13376">MQGKLVVLGLVVYCLQALGAPSPEGKDGLKDRSSIPPGAESQPAIHVGKNSALAASTLLSAAATLACKQNYMFKCREHRVEVSGIHGSGDERRGRRSLILVTKLHTFRTSRTFALVKSVSAICANT</sequence>
<feature type="chain" id="PRO_5001980795" evidence="1">
    <location>
        <begin position="20"/>
        <end position="126"/>
    </location>
</feature>
<reference evidence="2 3" key="1">
    <citation type="submission" date="2014-02" db="EMBL/GenBank/DDBJ databases">
        <title>The genome sequence of the entomopathogenic fungus Metarhizium robertsii ARSEF 2575.</title>
        <authorList>
            <person name="Giuliano Garisto Donzelli B."/>
            <person name="Roe B.A."/>
            <person name="Macmil S.L."/>
            <person name="Krasnoff S.B."/>
            <person name="Gibson D.M."/>
        </authorList>
    </citation>
    <scope>NUCLEOTIDE SEQUENCE [LARGE SCALE GENOMIC DNA]</scope>
    <source>
        <strain evidence="2 3">ARSEF 2575</strain>
    </source>
</reference>